<dbReference type="PANTHER" id="PTHR34391">
    <property type="entry name" value="UPF0658 GOLGI APPARATUS MEMBRANE PROTEIN C1952.10C-RELATED"/>
    <property type="match status" value="1"/>
</dbReference>
<protein>
    <submittedName>
        <fullName evidence="2">Uncharacterized protein</fullName>
    </submittedName>
</protein>
<keyword evidence="1" id="KW-1133">Transmembrane helix</keyword>
<reference evidence="2 3" key="1">
    <citation type="journal article" date="2017" name="Mycologia">
        <title>Bifiguratus adelaidae, gen. et sp. nov., a new member of Mucoromycotina in endophytic and soil-dwelling habitats.</title>
        <authorList>
            <person name="Torres-Cruz T.J."/>
            <person name="Billingsley Tobias T.L."/>
            <person name="Almatruk M."/>
            <person name="Hesse C."/>
            <person name="Kuske C.R."/>
            <person name="Desiro A."/>
            <person name="Benucci G.M."/>
            <person name="Bonito G."/>
            <person name="Stajich J.E."/>
            <person name="Dunlap C."/>
            <person name="Arnold A.E."/>
            <person name="Porras-Alfaro A."/>
        </authorList>
    </citation>
    <scope>NUCLEOTIDE SEQUENCE [LARGE SCALE GENOMIC DNA]</scope>
    <source>
        <strain evidence="2 3">AZ0501</strain>
    </source>
</reference>
<dbReference type="GO" id="GO:0005794">
    <property type="term" value="C:Golgi apparatus"/>
    <property type="evidence" value="ECO:0007669"/>
    <property type="project" value="TreeGrafter"/>
</dbReference>
<keyword evidence="1" id="KW-0812">Transmembrane</keyword>
<name>A0A261XXK4_9FUNG</name>
<feature type="transmembrane region" description="Helical" evidence="1">
    <location>
        <begin position="25"/>
        <end position="44"/>
    </location>
</feature>
<organism evidence="2 3">
    <name type="scientific">Bifiguratus adelaidae</name>
    <dbReference type="NCBI Taxonomy" id="1938954"/>
    <lineage>
        <taxon>Eukaryota</taxon>
        <taxon>Fungi</taxon>
        <taxon>Fungi incertae sedis</taxon>
        <taxon>Mucoromycota</taxon>
        <taxon>Mucoromycotina</taxon>
        <taxon>Endogonomycetes</taxon>
        <taxon>Endogonales</taxon>
        <taxon>Endogonales incertae sedis</taxon>
        <taxon>Bifiguratus</taxon>
    </lineage>
</organism>
<feature type="transmembrane region" description="Helical" evidence="1">
    <location>
        <begin position="257"/>
        <end position="277"/>
    </location>
</feature>
<dbReference type="PANTHER" id="PTHR34391:SF1">
    <property type="entry name" value="UPF0658 GOLGI APPARATUS MEMBRANE PROTEIN C1952.10C-RELATED"/>
    <property type="match status" value="1"/>
</dbReference>
<feature type="transmembrane region" description="Helical" evidence="1">
    <location>
        <begin position="161"/>
        <end position="186"/>
    </location>
</feature>
<evidence type="ECO:0000313" key="3">
    <source>
        <dbReference type="Proteomes" id="UP000242875"/>
    </source>
</evidence>
<feature type="transmembrane region" description="Helical" evidence="1">
    <location>
        <begin position="220"/>
        <end position="237"/>
    </location>
</feature>
<evidence type="ECO:0000256" key="1">
    <source>
        <dbReference type="SAM" id="Phobius"/>
    </source>
</evidence>
<dbReference type="Proteomes" id="UP000242875">
    <property type="component" value="Unassembled WGS sequence"/>
</dbReference>
<comment type="caution">
    <text evidence="2">The sequence shown here is derived from an EMBL/GenBank/DDBJ whole genome shotgun (WGS) entry which is preliminary data.</text>
</comment>
<sequence length="312" mass="35430">MALEGVILGMYYSTSFKNQGLGQGIPIYLIIFILAQVFQIVMAWDAIRFQNTIQIIGFILFNLCCLVYSAFQLSQLRDSIYSQVQPSTQGIGSSDANANVNPDVLYARVRGYLIAVSTVIAACELLYIYLGGRLYQEFGWRIYKQIGADPEIRTMFRWYQIFLLLLKLDLFFLLSFSIQFLVLILHAGDVEFPLTVIALPVTCLVLLLAVYAVRHESRQLMFAFFCGLALGVAYFIFKLYRIYDPTQYAKYRYTKDFLTLCASISLVLLALTGLNGVRCYSNFDRGLKSHLLRDAPAVVYTNNANDRSLVLD</sequence>
<keyword evidence="1" id="KW-0472">Membrane</keyword>
<evidence type="ECO:0000313" key="2">
    <source>
        <dbReference type="EMBL" id="OZJ03082.1"/>
    </source>
</evidence>
<feature type="transmembrane region" description="Helical" evidence="1">
    <location>
        <begin position="51"/>
        <end position="71"/>
    </location>
</feature>
<gene>
    <name evidence="2" type="ORF">BZG36_03904</name>
</gene>
<feature type="transmembrane region" description="Helical" evidence="1">
    <location>
        <begin position="111"/>
        <end position="130"/>
    </location>
</feature>
<proteinExistence type="predicted"/>
<dbReference type="OrthoDB" id="2448307at2759"/>
<dbReference type="AlphaFoldDB" id="A0A261XXK4"/>
<keyword evidence="3" id="KW-1185">Reference proteome</keyword>
<dbReference type="InterPro" id="IPR040410">
    <property type="entry name" value="UPF0658_Golgi"/>
</dbReference>
<dbReference type="EMBL" id="MVBO01000105">
    <property type="protein sequence ID" value="OZJ03082.1"/>
    <property type="molecule type" value="Genomic_DNA"/>
</dbReference>
<accession>A0A261XXK4</accession>
<feature type="transmembrane region" description="Helical" evidence="1">
    <location>
        <begin position="192"/>
        <end position="213"/>
    </location>
</feature>